<evidence type="ECO:0000256" key="1">
    <source>
        <dbReference type="SAM" id="Phobius"/>
    </source>
</evidence>
<feature type="transmembrane region" description="Helical" evidence="1">
    <location>
        <begin position="191"/>
        <end position="215"/>
    </location>
</feature>
<keyword evidence="1" id="KW-0812">Transmembrane</keyword>
<keyword evidence="1" id="KW-1133">Transmembrane helix</keyword>
<reference evidence="2" key="1">
    <citation type="submission" date="2021-01" db="EMBL/GenBank/DDBJ databases">
        <authorList>
            <person name="Corre E."/>
            <person name="Pelletier E."/>
            <person name="Niang G."/>
            <person name="Scheremetjew M."/>
            <person name="Finn R."/>
            <person name="Kale V."/>
            <person name="Holt S."/>
            <person name="Cochrane G."/>
            <person name="Meng A."/>
            <person name="Brown T."/>
            <person name="Cohen L."/>
        </authorList>
    </citation>
    <scope>NUCLEOTIDE SEQUENCE</scope>
    <source>
        <strain evidence="2">NIES-381</strain>
    </source>
</reference>
<dbReference type="EMBL" id="HBGA01077304">
    <property type="protein sequence ID" value="CAD9017754.1"/>
    <property type="molecule type" value="Transcribed_RNA"/>
</dbReference>
<name>A0A7S1INH2_9EUGL</name>
<proteinExistence type="predicted"/>
<feature type="transmembrane region" description="Helical" evidence="1">
    <location>
        <begin position="281"/>
        <end position="298"/>
    </location>
</feature>
<evidence type="ECO:0000313" key="2">
    <source>
        <dbReference type="EMBL" id="CAD9017754.1"/>
    </source>
</evidence>
<feature type="transmembrane region" description="Helical" evidence="1">
    <location>
        <begin position="113"/>
        <end position="136"/>
    </location>
</feature>
<feature type="transmembrane region" description="Helical" evidence="1">
    <location>
        <begin position="227"/>
        <end position="244"/>
    </location>
</feature>
<feature type="transmembrane region" description="Helical" evidence="1">
    <location>
        <begin position="148"/>
        <end position="170"/>
    </location>
</feature>
<protein>
    <submittedName>
        <fullName evidence="2">Uncharacterized protein</fullName>
    </submittedName>
</protein>
<gene>
    <name evidence="2" type="ORF">EGYM00392_LOCUS28864</name>
</gene>
<keyword evidence="1" id="KW-0472">Membrane</keyword>
<sequence>MAQPHSAVTPLPAGLAAAQVEPPTALAGPGPETPVGLLLCSAMVFASLGYSLWQTHRPQWALFTATSEKSQGPGVAADADAKWMEIMGELAECERAKEEKAAALAAQTDQEKLLTSLTVFSIPVFATAFILQAYFFGTPLAGIMARKGWLFAHVVSGMLFGGIVIFSTLYEGLVILQGNPDTKRWWFERVPAVDGVVALPAVFLSIASGVCLSQVNFGSLYAAPKFVHFALEMLLIFVAFWATMDTRTQPIAKANCEEDWKVYMLTGKKPDELRPVLKTRLWVNAVSSGLVIVIYWIMCTKPNFKLEDLFM</sequence>
<accession>A0A7S1INH2</accession>
<dbReference type="AlphaFoldDB" id="A0A7S1INH2"/>
<organism evidence="2">
    <name type="scientific">Eutreptiella gymnastica</name>
    <dbReference type="NCBI Taxonomy" id="73025"/>
    <lineage>
        <taxon>Eukaryota</taxon>
        <taxon>Discoba</taxon>
        <taxon>Euglenozoa</taxon>
        <taxon>Euglenida</taxon>
        <taxon>Spirocuta</taxon>
        <taxon>Euglenophyceae</taxon>
        <taxon>Eutreptiales</taxon>
        <taxon>Eutreptiaceae</taxon>
        <taxon>Eutreptiella</taxon>
    </lineage>
</organism>
<feature type="transmembrane region" description="Helical" evidence="1">
    <location>
        <begin position="35"/>
        <end position="53"/>
    </location>
</feature>